<dbReference type="InterPro" id="IPR043128">
    <property type="entry name" value="Rev_trsase/Diguanyl_cyclase"/>
</dbReference>
<dbReference type="Proteomes" id="UP001324634">
    <property type="component" value="Chromosome"/>
</dbReference>
<keyword evidence="3" id="KW-0548">Nucleotidyltransferase</keyword>
<dbReference type="KEGG" id="psti:SOO65_06910"/>
<feature type="domain" description="GGDEF" evidence="2">
    <location>
        <begin position="307"/>
        <end position="442"/>
    </location>
</feature>
<dbReference type="PROSITE" id="PS50887">
    <property type="entry name" value="GGDEF"/>
    <property type="match status" value="1"/>
</dbReference>
<dbReference type="EMBL" id="CP139487">
    <property type="protein sequence ID" value="WPU66473.1"/>
    <property type="molecule type" value="Genomic_DNA"/>
</dbReference>
<dbReference type="InterPro" id="IPR000160">
    <property type="entry name" value="GGDEF_dom"/>
</dbReference>
<evidence type="ECO:0000256" key="1">
    <source>
        <dbReference type="SAM" id="SignalP"/>
    </source>
</evidence>
<name>A0AAX4HTH5_9BACT</name>
<accession>A0AAX4HTH5</accession>
<dbReference type="Gene3D" id="3.30.70.270">
    <property type="match status" value="1"/>
</dbReference>
<dbReference type="SUPFAM" id="SSF55073">
    <property type="entry name" value="Nucleotide cyclase"/>
    <property type="match status" value="1"/>
</dbReference>
<dbReference type="AlphaFoldDB" id="A0AAX4HTH5"/>
<evidence type="ECO:0000313" key="4">
    <source>
        <dbReference type="Proteomes" id="UP001324634"/>
    </source>
</evidence>
<reference evidence="3 4" key="1">
    <citation type="submission" date="2023-11" db="EMBL/GenBank/DDBJ databases">
        <title>Peredibacter starrii A3.12.</title>
        <authorList>
            <person name="Mitchell R.J."/>
        </authorList>
    </citation>
    <scope>NUCLEOTIDE SEQUENCE [LARGE SCALE GENOMIC DNA]</scope>
    <source>
        <strain evidence="3 4">A3.12</strain>
    </source>
</reference>
<evidence type="ECO:0000259" key="2">
    <source>
        <dbReference type="PROSITE" id="PS50887"/>
    </source>
</evidence>
<dbReference type="InterPro" id="IPR029787">
    <property type="entry name" value="Nucleotide_cyclase"/>
</dbReference>
<dbReference type="SMART" id="SM00267">
    <property type="entry name" value="GGDEF"/>
    <property type="match status" value="1"/>
</dbReference>
<dbReference type="NCBIfam" id="TIGR00254">
    <property type="entry name" value="GGDEF"/>
    <property type="match status" value="1"/>
</dbReference>
<proteinExistence type="predicted"/>
<evidence type="ECO:0000313" key="3">
    <source>
        <dbReference type="EMBL" id="WPU66473.1"/>
    </source>
</evidence>
<gene>
    <name evidence="3" type="ORF">SOO65_06910</name>
</gene>
<sequence>MIKFILLFIISFSAFAQMPNCPELYPFSEVQSLSTAVTETAEKACVEKDKDEGGIVDLAWGCLTGGGNAVVGAITGFIDILKLLLVDAPVWVWGEAKEKITKLVSGELSPGQMASAIASINLSSQSSIWDKAVDYWKAFKKFASELKDNLVTEIKGFPCLPLKKQSEIVCRGVSEVFLLYFAPVKFIQGAKWTINTGKALKTFVTETKAMNGLGEANLADRLKLAQEALRKSKSGNEILKMNNARLIETELPTGEKILQYEQMVTGKDGKLHKIVKDVPVDGKTHAIDANSAIGKEIMSEMVKANAGNGSLIFVDVNHLGKVNYFKRGTQGGDDYLENVAESLRKSLRPGDIVFKNGGDELVVVVGTNKPEVVKNISQRMINEVDQNPRVRQLFKQEVIDLSQKYKGVNKAKSWEELPDAVRNNLTEQEELLAKKSFAKFQDQKKKEILAEAQEQSTYRGSISVGSSLVKEQESLADVLQRAEKQAAEVKARYKATYGHDVSKYKLEVEVPVTRRGAPIALEPN</sequence>
<keyword evidence="3" id="KW-0808">Transferase</keyword>
<protein>
    <submittedName>
        <fullName evidence="3">Diguanylate cyclase</fullName>
        <ecNumber evidence="3">2.7.7.65</ecNumber>
    </submittedName>
</protein>
<keyword evidence="4" id="KW-1185">Reference proteome</keyword>
<feature type="chain" id="PRO_5043904101" evidence="1">
    <location>
        <begin position="17"/>
        <end position="524"/>
    </location>
</feature>
<feature type="signal peptide" evidence="1">
    <location>
        <begin position="1"/>
        <end position="16"/>
    </location>
</feature>
<dbReference type="GO" id="GO:0052621">
    <property type="term" value="F:diguanylate cyclase activity"/>
    <property type="evidence" value="ECO:0007669"/>
    <property type="project" value="UniProtKB-EC"/>
</dbReference>
<keyword evidence="1" id="KW-0732">Signal</keyword>
<dbReference type="Pfam" id="PF00990">
    <property type="entry name" value="GGDEF"/>
    <property type="match status" value="1"/>
</dbReference>
<dbReference type="RefSeq" id="WP_321398719.1">
    <property type="nucleotide sequence ID" value="NZ_CP139487.1"/>
</dbReference>
<organism evidence="3 4">
    <name type="scientific">Peredibacter starrii</name>
    <dbReference type="NCBI Taxonomy" id="28202"/>
    <lineage>
        <taxon>Bacteria</taxon>
        <taxon>Pseudomonadati</taxon>
        <taxon>Bdellovibrionota</taxon>
        <taxon>Bacteriovoracia</taxon>
        <taxon>Bacteriovoracales</taxon>
        <taxon>Bacteriovoracaceae</taxon>
        <taxon>Peredibacter</taxon>
    </lineage>
</organism>
<dbReference type="EC" id="2.7.7.65" evidence="3"/>